<keyword evidence="2" id="KW-1185">Reference proteome</keyword>
<proteinExistence type="predicted"/>
<evidence type="ECO:0000313" key="2">
    <source>
        <dbReference type="Proteomes" id="UP000785679"/>
    </source>
</evidence>
<sequence length="153" mass="17476">MDGFKNGKQGDVLKVDAVQMLKTTNKEMKTLLHNLNKVVKTGEDYHKLLEEHLPLNIEVLDGGITVNLKVDLRSRNPPCTIHFNYHAFFKKQTTLNESANRTNSKSFEGDLFVYVSKVCKDPSEENNSGKHINQSCLLKSNLMKQLKKFQLKI</sequence>
<accession>A0A8J8P7G3</accession>
<organism evidence="1 2">
    <name type="scientific">Halteria grandinella</name>
    <dbReference type="NCBI Taxonomy" id="5974"/>
    <lineage>
        <taxon>Eukaryota</taxon>
        <taxon>Sar</taxon>
        <taxon>Alveolata</taxon>
        <taxon>Ciliophora</taxon>
        <taxon>Intramacronucleata</taxon>
        <taxon>Spirotrichea</taxon>
        <taxon>Stichotrichia</taxon>
        <taxon>Sporadotrichida</taxon>
        <taxon>Halteriidae</taxon>
        <taxon>Halteria</taxon>
    </lineage>
</organism>
<comment type="caution">
    <text evidence="1">The sequence shown here is derived from an EMBL/GenBank/DDBJ whole genome shotgun (WGS) entry which is preliminary data.</text>
</comment>
<reference evidence="1" key="1">
    <citation type="submission" date="2019-06" db="EMBL/GenBank/DDBJ databases">
        <authorList>
            <person name="Zheng W."/>
        </authorList>
    </citation>
    <scope>NUCLEOTIDE SEQUENCE</scope>
    <source>
        <strain evidence="1">QDHG01</strain>
    </source>
</reference>
<dbReference type="EMBL" id="RRYP01000487">
    <property type="protein sequence ID" value="TNV87354.1"/>
    <property type="molecule type" value="Genomic_DNA"/>
</dbReference>
<dbReference type="Proteomes" id="UP000785679">
    <property type="component" value="Unassembled WGS sequence"/>
</dbReference>
<evidence type="ECO:0000313" key="1">
    <source>
        <dbReference type="EMBL" id="TNV87354.1"/>
    </source>
</evidence>
<dbReference type="AlphaFoldDB" id="A0A8J8P7G3"/>
<gene>
    <name evidence="1" type="ORF">FGO68_gene3246</name>
</gene>
<name>A0A8J8P7G3_HALGN</name>
<protein>
    <submittedName>
        <fullName evidence="1">Uncharacterized protein</fullName>
    </submittedName>
</protein>